<name>A0A328C3U1_9DELT</name>
<dbReference type="InterPro" id="IPR006869">
    <property type="entry name" value="DUF547"/>
</dbReference>
<feature type="domain" description="DUF547" evidence="2">
    <location>
        <begin position="98"/>
        <end position="200"/>
    </location>
</feature>
<dbReference type="PANTHER" id="PTHR46361:SF3">
    <property type="entry name" value="ELECTRON CARRIER_ PROTEIN DISULFIDE OXIDOREDUCTASE"/>
    <property type="match status" value="1"/>
</dbReference>
<evidence type="ECO:0000256" key="1">
    <source>
        <dbReference type="SAM" id="SignalP"/>
    </source>
</evidence>
<organism evidence="3 4">
    <name type="scientific">Lujinxingia litoralis</name>
    <dbReference type="NCBI Taxonomy" id="2211119"/>
    <lineage>
        <taxon>Bacteria</taxon>
        <taxon>Deltaproteobacteria</taxon>
        <taxon>Bradymonadales</taxon>
        <taxon>Lujinxingiaceae</taxon>
        <taxon>Lujinxingia</taxon>
    </lineage>
</organism>
<proteinExistence type="predicted"/>
<comment type="caution">
    <text evidence="3">The sequence shown here is derived from an EMBL/GenBank/DDBJ whole genome shotgun (WGS) entry which is preliminary data.</text>
</comment>
<protein>
    <submittedName>
        <fullName evidence="3">DUF547 domain-containing protein</fullName>
    </submittedName>
</protein>
<evidence type="ECO:0000313" key="3">
    <source>
        <dbReference type="EMBL" id="RAL20968.1"/>
    </source>
</evidence>
<dbReference type="PANTHER" id="PTHR46361">
    <property type="entry name" value="ELECTRON CARRIER/ PROTEIN DISULFIDE OXIDOREDUCTASE"/>
    <property type="match status" value="1"/>
</dbReference>
<evidence type="ECO:0000313" key="4">
    <source>
        <dbReference type="Proteomes" id="UP000249169"/>
    </source>
</evidence>
<evidence type="ECO:0000259" key="2">
    <source>
        <dbReference type="Pfam" id="PF04784"/>
    </source>
</evidence>
<keyword evidence="4" id="KW-1185">Reference proteome</keyword>
<dbReference type="Proteomes" id="UP000249169">
    <property type="component" value="Unassembled WGS sequence"/>
</dbReference>
<feature type="chain" id="PRO_5016364854" evidence="1">
    <location>
        <begin position="31"/>
        <end position="278"/>
    </location>
</feature>
<dbReference type="PROSITE" id="PS51257">
    <property type="entry name" value="PROKAR_LIPOPROTEIN"/>
    <property type="match status" value="1"/>
</dbReference>
<dbReference type="AlphaFoldDB" id="A0A328C3U1"/>
<keyword evidence="1" id="KW-0732">Signal</keyword>
<sequence length="278" mass="30879">MMAARWSRASAPLRVAPLMLLALSSCAPRAALLDSPLVAELHAGQESGLASFDHRPLDALLKTHVNPETGTVDYHGLQQQEPVLDSYLHTIAAADAATLNQDEQLALLLNAYNAYTLKLILDHLPVDSIRDIDNPWTSSRYPVAGYTLSLDEIEHGLIRPLYQDPRIHFAVNCAARSCPHLAAEAFTGADLNAQLDARTRATLSDPKFVHVDDGELKLTKIMDWYGRDFVDPAFRGSTRTLARYVEVYASDEVRAFIQEHEGDPAISFLDYDWSLNIR</sequence>
<accession>A0A328C3U1</accession>
<dbReference type="Pfam" id="PF04784">
    <property type="entry name" value="DUF547"/>
    <property type="match status" value="1"/>
</dbReference>
<gene>
    <name evidence="3" type="ORF">DL240_14960</name>
</gene>
<reference evidence="3 4" key="1">
    <citation type="submission" date="2018-05" db="EMBL/GenBank/DDBJ databases">
        <title>Lujinxingia marina gen. nov. sp. nov., a new facultative anaerobic member of the class Deltaproteobacteria, and proposal of Lujinxingaceae fam. nov.</title>
        <authorList>
            <person name="Li C.-M."/>
        </authorList>
    </citation>
    <scope>NUCLEOTIDE SEQUENCE [LARGE SCALE GENOMIC DNA]</scope>
    <source>
        <strain evidence="3 4">B210</strain>
    </source>
</reference>
<dbReference type="EMBL" id="QHKO01000007">
    <property type="protein sequence ID" value="RAL20968.1"/>
    <property type="molecule type" value="Genomic_DNA"/>
</dbReference>
<feature type="signal peptide" evidence="1">
    <location>
        <begin position="1"/>
        <end position="30"/>
    </location>
</feature>